<dbReference type="GO" id="GO:0006508">
    <property type="term" value="P:proteolysis"/>
    <property type="evidence" value="ECO:0007669"/>
    <property type="project" value="UniProtKB-KW"/>
</dbReference>
<evidence type="ECO:0000256" key="4">
    <source>
        <dbReference type="ARBA" id="ARBA00022833"/>
    </source>
</evidence>
<feature type="compositionally biased region" description="Pro residues" evidence="6">
    <location>
        <begin position="612"/>
        <end position="625"/>
    </location>
</feature>
<keyword evidence="1" id="KW-0645">Protease</keyword>
<dbReference type="SMART" id="SM00235">
    <property type="entry name" value="ZnMc"/>
    <property type="match status" value="1"/>
</dbReference>
<dbReference type="AlphaFoldDB" id="C7FPC5"/>
<proteinExistence type="predicted"/>
<dbReference type="GO" id="GO:0031012">
    <property type="term" value="C:extracellular matrix"/>
    <property type="evidence" value="ECO:0007669"/>
    <property type="project" value="InterPro"/>
</dbReference>
<dbReference type="SUPFAM" id="SSF55486">
    <property type="entry name" value="Metalloproteases ('zincins'), catalytic domain"/>
    <property type="match status" value="1"/>
</dbReference>
<evidence type="ECO:0000256" key="1">
    <source>
        <dbReference type="ARBA" id="ARBA00022670"/>
    </source>
</evidence>
<dbReference type="InterPro" id="IPR021190">
    <property type="entry name" value="Pept_M10A"/>
</dbReference>
<name>C7FPC5_9BACT</name>
<dbReference type="GO" id="GO:0008270">
    <property type="term" value="F:zinc ion binding"/>
    <property type="evidence" value="ECO:0007669"/>
    <property type="project" value="InterPro"/>
</dbReference>
<feature type="compositionally biased region" description="Acidic residues" evidence="6">
    <location>
        <begin position="574"/>
        <end position="585"/>
    </location>
</feature>
<dbReference type="PRINTS" id="PR00138">
    <property type="entry name" value="MATRIXIN"/>
</dbReference>
<protein>
    <recommendedName>
        <fullName evidence="8">Peptidase metallopeptidase domain-containing protein</fullName>
    </recommendedName>
</protein>
<dbReference type="GO" id="GO:0004222">
    <property type="term" value="F:metalloendopeptidase activity"/>
    <property type="evidence" value="ECO:0007669"/>
    <property type="project" value="InterPro"/>
</dbReference>
<evidence type="ECO:0000256" key="2">
    <source>
        <dbReference type="ARBA" id="ARBA00022723"/>
    </source>
</evidence>
<dbReference type="Gene3D" id="3.40.390.10">
    <property type="entry name" value="Collagenase (Catalytic Domain)"/>
    <property type="match status" value="1"/>
</dbReference>
<keyword evidence="3" id="KW-0378">Hydrolase</keyword>
<feature type="signal peptide" evidence="7">
    <location>
        <begin position="1"/>
        <end position="23"/>
    </location>
</feature>
<dbReference type="Pfam" id="PF00413">
    <property type="entry name" value="Peptidase_M10"/>
    <property type="match status" value="1"/>
</dbReference>
<feature type="chain" id="PRO_5002977536" description="Peptidase metallopeptidase domain-containing protein" evidence="7">
    <location>
        <begin position="24"/>
        <end position="708"/>
    </location>
</feature>
<organism evidence="9">
    <name type="scientific">uncultured bacterium HF186_75m_14K15</name>
    <dbReference type="NCBI Taxonomy" id="662886"/>
    <lineage>
        <taxon>Bacteria</taxon>
        <taxon>environmental samples</taxon>
    </lineage>
</organism>
<evidence type="ECO:0000313" key="9">
    <source>
        <dbReference type="EMBL" id="ACU26428.1"/>
    </source>
</evidence>
<dbReference type="PANTHER" id="PTHR10201:SF323">
    <property type="entry name" value="MATRIX METALLOPROTEINASE-21"/>
    <property type="match status" value="1"/>
</dbReference>
<reference evidence="9" key="1">
    <citation type="journal article" date="2009" name="Environ. Microbiol. Rep.">
        <title>Characterization of canthaxanthin biosynthesis genes from an uncultured marine bacterium.</title>
        <authorList>
            <person name="Maresca J.A."/>
            <person name="Braff J.C."/>
            <person name="Delong E.F."/>
        </authorList>
    </citation>
    <scope>NUCLEOTIDE SEQUENCE</scope>
</reference>
<keyword evidence="4" id="KW-0862">Zinc</keyword>
<evidence type="ECO:0000256" key="7">
    <source>
        <dbReference type="SAM" id="SignalP"/>
    </source>
</evidence>
<feature type="compositionally biased region" description="Low complexity" evidence="6">
    <location>
        <begin position="601"/>
        <end position="611"/>
    </location>
</feature>
<dbReference type="EMBL" id="GQ412707">
    <property type="protein sequence ID" value="ACU26428.1"/>
    <property type="molecule type" value="Genomic_DNA"/>
</dbReference>
<dbReference type="InterPro" id="IPR001818">
    <property type="entry name" value="Pept_M10_metallopeptidase"/>
</dbReference>
<keyword evidence="5" id="KW-0482">Metalloprotease</keyword>
<feature type="compositionally biased region" description="Basic and acidic residues" evidence="6">
    <location>
        <begin position="632"/>
        <end position="641"/>
    </location>
</feature>
<dbReference type="PANTHER" id="PTHR10201">
    <property type="entry name" value="MATRIX METALLOPROTEINASE"/>
    <property type="match status" value="1"/>
</dbReference>
<sequence length="708" mass="74475">MRRKLTLITLVLLGVLLSASAQAYVTIRLQNGNTLRWGTDNVDWTLDTGGMPGMNIDEFQDAIEAAFESWEDVDCATIGFTYKGLKSWDNNQGIHVYVQTTNWDPSVGDALAYALPDPNWQGVIQSVDVVFNAAEVQWTTSMNPGYGYQDVQGVVTHEIGHAIGLDHPRYPDSTMFFSGGSAELRSLAEDDERGACFLYPVGSFTEGIACDACDESANCANGYCLSWGGGEAFCGENCTSDSDCAQGFRCQFINDDIPSQCIPENDYCHDAGGNIPNGEFCYGNQTCEGGVCLVLSDEIYCSQTCTSWCPSGMTCVNGVCLKAGNKAYGALCDESSECVTGTCIKFTLDYGTCTLPCGANGGTCPNGNQCYFDSVCVPPGAGVNGQPCYTPIQCQGTYCLDGACTQPCTSTAQCPAQTTCVQGYCDGVLTGGSCNNPNDCAEGLTCQKDTNSGPGECHRACEPLADTGCFDDEACQWRYESWAQYITGRCLPKNGGALEGEACGAGTPCEENLICHIGKGSVETCHRDCKLFANNLGCTLGQSCESLGDPGDPKHGICTYETGTPSDPNPSDPDPSDPDPSDPDPSDPTSPEEPNADTSSPGTPESTNPEGEPGPEPSPEEPLPADPTGEQARPDEARDLDQGANGGAGAINAERTEGQGTPVGDEGAAQASWETGGCQGGGGGAPFALLILLPLGLAIAHRRHEERR</sequence>
<keyword evidence="7" id="KW-0732">Signal</keyword>
<evidence type="ECO:0000259" key="8">
    <source>
        <dbReference type="SMART" id="SM00235"/>
    </source>
</evidence>
<accession>C7FPC5</accession>
<feature type="domain" description="Peptidase metallopeptidase" evidence="8">
    <location>
        <begin position="33"/>
        <end position="201"/>
    </location>
</feature>
<feature type="region of interest" description="Disordered" evidence="6">
    <location>
        <begin position="555"/>
        <end position="686"/>
    </location>
</feature>
<dbReference type="InterPro" id="IPR006026">
    <property type="entry name" value="Peptidase_Metallo"/>
</dbReference>
<evidence type="ECO:0000256" key="6">
    <source>
        <dbReference type="SAM" id="MobiDB-lite"/>
    </source>
</evidence>
<evidence type="ECO:0000256" key="5">
    <source>
        <dbReference type="ARBA" id="ARBA00023049"/>
    </source>
</evidence>
<evidence type="ECO:0000256" key="3">
    <source>
        <dbReference type="ARBA" id="ARBA00022801"/>
    </source>
</evidence>
<dbReference type="InterPro" id="IPR024079">
    <property type="entry name" value="MetalloPept_cat_dom_sf"/>
</dbReference>
<keyword evidence="2" id="KW-0479">Metal-binding</keyword>